<feature type="compositionally biased region" description="Polar residues" evidence="1">
    <location>
        <begin position="112"/>
        <end position="125"/>
    </location>
</feature>
<evidence type="ECO:0000313" key="2">
    <source>
        <dbReference type="EMBL" id="WQQ27345.1"/>
    </source>
</evidence>
<evidence type="ECO:0000256" key="1">
    <source>
        <dbReference type="SAM" id="MobiDB-lite"/>
    </source>
</evidence>
<feature type="region of interest" description="Disordered" evidence="1">
    <location>
        <begin position="102"/>
        <end position="125"/>
    </location>
</feature>
<evidence type="ECO:0000313" key="3">
    <source>
        <dbReference type="Proteomes" id="UP001327225"/>
    </source>
</evidence>
<proteinExistence type="predicted"/>
<gene>
    <name evidence="2" type="ORF">SHK19_03745</name>
</gene>
<keyword evidence="3" id="KW-1185">Reference proteome</keyword>
<sequence>MAMQTPNGMDGPFAWDPSPEGGLGELVGRRVTQCALSRICGVCAESLGRPVAFVGTPDEVGRNAFHAPPLHSACADALLRDPGADPDWEVVATAGFEFVRPAREDEDRRPTFQPNSLLGASSAVE</sequence>
<organism evidence="2 3">
    <name type="scientific">Nocardioides bizhenqiangii</name>
    <dbReference type="NCBI Taxonomy" id="3095076"/>
    <lineage>
        <taxon>Bacteria</taxon>
        <taxon>Bacillati</taxon>
        <taxon>Actinomycetota</taxon>
        <taxon>Actinomycetes</taxon>
        <taxon>Propionibacteriales</taxon>
        <taxon>Nocardioidaceae</taxon>
        <taxon>Nocardioides</taxon>
    </lineage>
</organism>
<name>A0ABZ0ZTF7_9ACTN</name>
<protein>
    <submittedName>
        <fullName evidence="2">Uncharacterized protein</fullName>
    </submittedName>
</protein>
<feature type="region of interest" description="Disordered" evidence="1">
    <location>
        <begin position="1"/>
        <end position="22"/>
    </location>
</feature>
<reference evidence="3" key="1">
    <citation type="submission" date="2023-12" db="EMBL/GenBank/DDBJ databases">
        <title>Novel species in genus Nocardioides.</title>
        <authorList>
            <person name="Zhou H."/>
        </authorList>
    </citation>
    <scope>NUCLEOTIDE SEQUENCE [LARGE SCALE GENOMIC DNA]</scope>
    <source>
        <strain evidence="3">HM61</strain>
    </source>
</reference>
<accession>A0ABZ0ZTF7</accession>
<dbReference type="EMBL" id="CP141059">
    <property type="protein sequence ID" value="WQQ27345.1"/>
    <property type="molecule type" value="Genomic_DNA"/>
</dbReference>
<dbReference type="RefSeq" id="WP_322937901.1">
    <property type="nucleotide sequence ID" value="NZ_CP141059.1"/>
</dbReference>
<dbReference type="Proteomes" id="UP001327225">
    <property type="component" value="Chromosome"/>
</dbReference>